<gene>
    <name evidence="3" type="ORF">CHA01nite_06600</name>
</gene>
<keyword evidence="4" id="KW-1185">Reference proteome</keyword>
<feature type="signal peptide" evidence="2">
    <location>
        <begin position="1"/>
        <end position="38"/>
    </location>
</feature>
<protein>
    <recommendedName>
        <fullName evidence="5">Acid shock protein</fullName>
    </recommendedName>
</protein>
<feature type="region of interest" description="Disordered" evidence="1">
    <location>
        <begin position="52"/>
        <end position="107"/>
    </location>
</feature>
<keyword evidence="2" id="KW-0732">Signal</keyword>
<proteinExistence type="predicted"/>
<evidence type="ECO:0000313" key="3">
    <source>
        <dbReference type="EMBL" id="GEN74920.1"/>
    </source>
</evidence>
<dbReference type="EMBL" id="BJYJ01000002">
    <property type="protein sequence ID" value="GEN74920.1"/>
    <property type="molecule type" value="Genomic_DNA"/>
</dbReference>
<accession>A0A511YIA1</accession>
<name>A0A511YIA1_9FLAO</name>
<feature type="compositionally biased region" description="Basic and acidic residues" evidence="1">
    <location>
        <begin position="77"/>
        <end position="107"/>
    </location>
</feature>
<organism evidence="3 4">
    <name type="scientific">Chryseobacterium hagamense</name>
    <dbReference type="NCBI Taxonomy" id="395935"/>
    <lineage>
        <taxon>Bacteria</taxon>
        <taxon>Pseudomonadati</taxon>
        <taxon>Bacteroidota</taxon>
        <taxon>Flavobacteriia</taxon>
        <taxon>Flavobacteriales</taxon>
        <taxon>Weeksellaceae</taxon>
        <taxon>Chryseobacterium group</taxon>
        <taxon>Chryseobacterium</taxon>
    </lineage>
</organism>
<dbReference type="Proteomes" id="UP000321863">
    <property type="component" value="Unassembled WGS sequence"/>
</dbReference>
<evidence type="ECO:0000256" key="2">
    <source>
        <dbReference type="SAM" id="SignalP"/>
    </source>
</evidence>
<feature type="compositionally biased region" description="Low complexity" evidence="1">
    <location>
        <begin position="52"/>
        <end position="75"/>
    </location>
</feature>
<evidence type="ECO:0000313" key="4">
    <source>
        <dbReference type="Proteomes" id="UP000321863"/>
    </source>
</evidence>
<reference evidence="3 4" key="1">
    <citation type="submission" date="2019-07" db="EMBL/GenBank/DDBJ databases">
        <title>Whole genome shotgun sequence of Chryseobacterium hagamense NBRC 105253.</title>
        <authorList>
            <person name="Hosoyama A."/>
            <person name="Uohara A."/>
            <person name="Ohji S."/>
            <person name="Ichikawa N."/>
        </authorList>
    </citation>
    <scope>NUCLEOTIDE SEQUENCE [LARGE SCALE GENOMIC DNA]</scope>
    <source>
        <strain evidence="3 4">NBRC 105253</strain>
    </source>
</reference>
<evidence type="ECO:0000256" key="1">
    <source>
        <dbReference type="SAM" id="MobiDB-lite"/>
    </source>
</evidence>
<sequence length="107" mass="11597">MYNFESTKKTNVSIMKKFLTAMSVVLGLGLATAQHTTAAVKTQTVKTVKPVKQNMPATTAKPAASMKPAAAPAVAKMKKDGTPDKRYKVNKNLKKDGTPDKRYKANK</sequence>
<comment type="caution">
    <text evidence="3">The sequence shown here is derived from an EMBL/GenBank/DDBJ whole genome shotgun (WGS) entry which is preliminary data.</text>
</comment>
<feature type="chain" id="PRO_5021798301" description="Acid shock protein" evidence="2">
    <location>
        <begin position="39"/>
        <end position="107"/>
    </location>
</feature>
<evidence type="ECO:0008006" key="5">
    <source>
        <dbReference type="Google" id="ProtNLM"/>
    </source>
</evidence>
<dbReference type="AlphaFoldDB" id="A0A511YIA1"/>